<dbReference type="SUPFAM" id="SSF52833">
    <property type="entry name" value="Thioredoxin-like"/>
    <property type="match status" value="1"/>
</dbReference>
<comment type="catalytic activity">
    <reaction evidence="12">
        <text>a hydroperoxide + [thioredoxin]-dithiol = an alcohol + [thioredoxin]-disulfide + H2O</text>
        <dbReference type="Rhea" id="RHEA:62620"/>
        <dbReference type="Rhea" id="RHEA-COMP:10698"/>
        <dbReference type="Rhea" id="RHEA-COMP:10700"/>
        <dbReference type="ChEBI" id="CHEBI:15377"/>
        <dbReference type="ChEBI" id="CHEBI:29950"/>
        <dbReference type="ChEBI" id="CHEBI:30879"/>
        <dbReference type="ChEBI" id="CHEBI:35924"/>
        <dbReference type="ChEBI" id="CHEBI:50058"/>
        <dbReference type="EC" id="1.11.1.24"/>
    </reaction>
</comment>
<dbReference type="InterPro" id="IPR000866">
    <property type="entry name" value="AhpC/TSA"/>
</dbReference>
<dbReference type="Proteomes" id="UP000027590">
    <property type="component" value="Unassembled WGS sequence"/>
</dbReference>
<reference evidence="14 15" key="2">
    <citation type="journal article" date="2014" name="PLoS ONE">
        <title>Evolution of mitochondria reconstructed from the energy metabolism of living bacteria.</title>
        <authorList>
            <person name="Degli Esposti M."/>
            <person name="Chouaia B."/>
            <person name="Comandatore F."/>
            <person name="Crotti E."/>
            <person name="Sassera D."/>
            <person name="Lievens P.M."/>
            <person name="Daffonchio D."/>
            <person name="Bandi C."/>
        </authorList>
    </citation>
    <scope>NUCLEOTIDE SEQUENCE [LARGE SCALE GENOMIC DNA]</scope>
    <source>
        <strain evidence="15">AM169</strain>
    </source>
</reference>
<comment type="caution">
    <text evidence="14">The sequence shown here is derived from an EMBL/GenBank/DDBJ whole genome shotgun (WGS) entry which is preliminary data.</text>
</comment>
<keyword evidence="5" id="KW-0049">Antioxidant</keyword>
<keyword evidence="4 14" id="KW-0575">Peroxidase</keyword>
<dbReference type="GO" id="GO:0008379">
    <property type="term" value="F:thioredoxin peroxidase activity"/>
    <property type="evidence" value="ECO:0007669"/>
    <property type="project" value="TreeGrafter"/>
</dbReference>
<evidence type="ECO:0000313" key="15">
    <source>
        <dbReference type="Proteomes" id="UP000027590"/>
    </source>
</evidence>
<dbReference type="GO" id="GO:0034599">
    <property type="term" value="P:cellular response to oxidative stress"/>
    <property type="evidence" value="ECO:0007669"/>
    <property type="project" value="TreeGrafter"/>
</dbReference>
<dbReference type="CDD" id="cd03017">
    <property type="entry name" value="PRX_BCP"/>
    <property type="match status" value="1"/>
</dbReference>
<dbReference type="EC" id="1.11.1.24" evidence="3"/>
<dbReference type="PROSITE" id="PS51352">
    <property type="entry name" value="THIOREDOXIN_2"/>
    <property type="match status" value="1"/>
</dbReference>
<evidence type="ECO:0000256" key="4">
    <source>
        <dbReference type="ARBA" id="ARBA00022559"/>
    </source>
</evidence>
<dbReference type="PANTHER" id="PTHR42801:SF4">
    <property type="entry name" value="AHPC_TSA FAMILY PROTEIN"/>
    <property type="match status" value="1"/>
</dbReference>
<dbReference type="InterPro" id="IPR050924">
    <property type="entry name" value="Peroxiredoxin_BCP/PrxQ"/>
</dbReference>
<accession>A0A7U7J188</accession>
<evidence type="ECO:0000256" key="12">
    <source>
        <dbReference type="ARBA" id="ARBA00049091"/>
    </source>
</evidence>
<dbReference type="GO" id="GO:0005737">
    <property type="term" value="C:cytoplasm"/>
    <property type="evidence" value="ECO:0007669"/>
    <property type="project" value="TreeGrafter"/>
</dbReference>
<proteinExistence type="inferred from homology"/>
<evidence type="ECO:0000256" key="8">
    <source>
        <dbReference type="ARBA" id="ARBA00023284"/>
    </source>
</evidence>
<evidence type="ECO:0000256" key="10">
    <source>
        <dbReference type="ARBA" id="ARBA00038489"/>
    </source>
</evidence>
<dbReference type="PANTHER" id="PTHR42801">
    <property type="entry name" value="THIOREDOXIN-DEPENDENT PEROXIDE REDUCTASE"/>
    <property type="match status" value="1"/>
</dbReference>
<evidence type="ECO:0000256" key="7">
    <source>
        <dbReference type="ARBA" id="ARBA00023157"/>
    </source>
</evidence>
<comment type="function">
    <text evidence="1">Thiol-specific peroxidase that catalyzes the reduction of hydrogen peroxide and organic hydroperoxides to water and alcohols, respectively. Plays a role in cell protection against oxidative stress by detoxifying peroxides and as sensor of hydrogen peroxide-mediated signaling events.</text>
</comment>
<evidence type="ECO:0000256" key="3">
    <source>
        <dbReference type="ARBA" id="ARBA00013017"/>
    </source>
</evidence>
<evidence type="ECO:0000313" key="14">
    <source>
        <dbReference type="EMBL" id="CDG34340.1"/>
    </source>
</evidence>
<keyword evidence="6 14" id="KW-0560">Oxidoreductase</keyword>
<sequence>MTQAEKVSGSGEGLAVGAPVPDFDLAGMGPTGEERVSSHALRGQPYLLYFYPRASTPGCTTQACDLRDHLAELRIPGGDGLRVLGVSPDGVGALEKFILKQALSFTLLSDPDHALAEAYGVWVKKKLYGREFMGIERSSFLVDAEGRLAAFRRKVSPARHVAWVQEALSRL</sequence>
<reference evidence="14 15" key="1">
    <citation type="journal article" date="2014" name="Genome Biol. Evol.">
        <title>Acetic acid bacteria genomes reveal functional traits for adaptation to life in insect guts.</title>
        <authorList>
            <person name="Chouaia B."/>
            <person name="Gaiarsa S."/>
            <person name="Crotti E."/>
            <person name="Comandatore F."/>
            <person name="Degli Esposti M."/>
            <person name="Ricci I."/>
            <person name="Alma A."/>
            <person name="Favia G."/>
            <person name="Bandi C."/>
            <person name="Daffonchio D."/>
        </authorList>
    </citation>
    <scope>NUCLEOTIDE SEQUENCE [LARGE SCALE GENOMIC DNA]</scope>
    <source>
        <strain evidence="15">AM169</strain>
    </source>
</reference>
<evidence type="ECO:0000256" key="9">
    <source>
        <dbReference type="ARBA" id="ARBA00032824"/>
    </source>
</evidence>
<feature type="domain" description="Thioredoxin" evidence="13">
    <location>
        <begin position="14"/>
        <end position="171"/>
    </location>
</feature>
<dbReference type="InterPro" id="IPR013766">
    <property type="entry name" value="Thioredoxin_domain"/>
</dbReference>
<organism evidence="14 15">
    <name type="scientific">Parasaccharibacter apium</name>
    <dbReference type="NCBI Taxonomy" id="1510841"/>
    <lineage>
        <taxon>Bacteria</taxon>
        <taxon>Pseudomonadati</taxon>
        <taxon>Pseudomonadota</taxon>
        <taxon>Alphaproteobacteria</taxon>
        <taxon>Acetobacterales</taxon>
        <taxon>Acetobacteraceae</taxon>
        <taxon>Parasaccharibacter</taxon>
    </lineage>
</organism>
<dbReference type="InterPro" id="IPR036249">
    <property type="entry name" value="Thioredoxin-like_sf"/>
</dbReference>
<dbReference type="GO" id="GO:0045454">
    <property type="term" value="P:cell redox homeostasis"/>
    <property type="evidence" value="ECO:0007669"/>
    <property type="project" value="TreeGrafter"/>
</dbReference>
<dbReference type="Pfam" id="PF00578">
    <property type="entry name" value="AhpC-TSA"/>
    <property type="match status" value="1"/>
</dbReference>
<evidence type="ECO:0000256" key="11">
    <source>
        <dbReference type="ARBA" id="ARBA00042639"/>
    </source>
</evidence>
<evidence type="ECO:0000256" key="2">
    <source>
        <dbReference type="ARBA" id="ARBA00011245"/>
    </source>
</evidence>
<name>A0A7U7J188_9PROT</name>
<evidence type="ECO:0000256" key="6">
    <source>
        <dbReference type="ARBA" id="ARBA00023002"/>
    </source>
</evidence>
<dbReference type="AlphaFoldDB" id="A0A7U7J188"/>
<gene>
    <name evidence="14" type="ORF">SACS_1602</name>
</gene>
<keyword evidence="8" id="KW-0676">Redox-active center</keyword>
<dbReference type="FunFam" id="3.40.30.10:FF:000007">
    <property type="entry name" value="Thioredoxin-dependent thiol peroxidase"/>
    <property type="match status" value="1"/>
</dbReference>
<dbReference type="Gene3D" id="3.40.30.10">
    <property type="entry name" value="Glutaredoxin"/>
    <property type="match status" value="1"/>
</dbReference>
<comment type="subunit">
    <text evidence="2">Monomer.</text>
</comment>
<evidence type="ECO:0000259" key="13">
    <source>
        <dbReference type="PROSITE" id="PS51352"/>
    </source>
</evidence>
<evidence type="ECO:0000256" key="5">
    <source>
        <dbReference type="ARBA" id="ARBA00022862"/>
    </source>
</evidence>
<evidence type="ECO:0000256" key="1">
    <source>
        <dbReference type="ARBA" id="ARBA00003330"/>
    </source>
</evidence>
<dbReference type="EMBL" id="CBLY010000006">
    <property type="protein sequence ID" value="CDG34340.1"/>
    <property type="molecule type" value="Genomic_DNA"/>
</dbReference>
<keyword evidence="7" id="KW-1015">Disulfide bond</keyword>
<comment type="similarity">
    <text evidence="10">Belongs to the peroxiredoxin family. BCP/PrxQ subfamily.</text>
</comment>
<dbReference type="RefSeq" id="WP_081847742.1">
    <property type="nucleotide sequence ID" value="NZ_CBLY010000006.1"/>
</dbReference>
<protein>
    <recommendedName>
        <fullName evidence="3">thioredoxin-dependent peroxiredoxin</fullName>
        <ecNumber evidence="3">1.11.1.24</ecNumber>
    </recommendedName>
    <alternativeName>
        <fullName evidence="9">Thioredoxin peroxidase</fullName>
    </alternativeName>
    <alternativeName>
        <fullName evidence="11">Thioredoxin-dependent peroxiredoxin Bcp</fullName>
    </alternativeName>
</protein>